<evidence type="ECO:0008006" key="4">
    <source>
        <dbReference type="Google" id="ProtNLM"/>
    </source>
</evidence>
<feature type="compositionally biased region" description="Pro residues" evidence="1">
    <location>
        <begin position="42"/>
        <end position="58"/>
    </location>
</feature>
<dbReference type="EMBL" id="JACHHJ010000004">
    <property type="protein sequence ID" value="MBB6450954.1"/>
    <property type="molecule type" value="Genomic_DNA"/>
</dbReference>
<reference evidence="2 3" key="1">
    <citation type="submission" date="2020-08" db="EMBL/GenBank/DDBJ databases">
        <title>Genomic Encyclopedia of Type Strains, Phase IV (KMG-IV): sequencing the most valuable type-strain genomes for metagenomic binning, comparative biology and taxonomic classification.</title>
        <authorList>
            <person name="Goeker M."/>
        </authorList>
    </citation>
    <scope>NUCLEOTIDE SEQUENCE [LARGE SCALE GENOMIC DNA]</scope>
    <source>
        <strain evidence="2 3">DSM 21769</strain>
    </source>
</reference>
<evidence type="ECO:0000313" key="2">
    <source>
        <dbReference type="EMBL" id="MBB6450954.1"/>
    </source>
</evidence>
<protein>
    <recommendedName>
        <fullName evidence="4">Transporter</fullName>
    </recommendedName>
</protein>
<name>A0A841PT58_9BACL</name>
<comment type="caution">
    <text evidence="2">The sequence shown here is derived from an EMBL/GenBank/DDBJ whole genome shotgun (WGS) entry which is preliminary data.</text>
</comment>
<evidence type="ECO:0000313" key="3">
    <source>
        <dbReference type="Proteomes" id="UP000568839"/>
    </source>
</evidence>
<dbReference type="RefSeq" id="WP_246407463.1">
    <property type="nucleotide sequence ID" value="NZ_JACHHJ010000004.1"/>
</dbReference>
<organism evidence="2 3">
    <name type="scientific">Geomicrobium halophilum</name>
    <dbReference type="NCBI Taxonomy" id="549000"/>
    <lineage>
        <taxon>Bacteria</taxon>
        <taxon>Bacillati</taxon>
        <taxon>Bacillota</taxon>
        <taxon>Bacilli</taxon>
        <taxon>Bacillales</taxon>
        <taxon>Geomicrobium</taxon>
    </lineage>
</organism>
<evidence type="ECO:0000256" key="1">
    <source>
        <dbReference type="SAM" id="MobiDB-lite"/>
    </source>
</evidence>
<dbReference type="AlphaFoldDB" id="A0A841PT58"/>
<proteinExistence type="predicted"/>
<feature type="region of interest" description="Disordered" evidence="1">
    <location>
        <begin position="19"/>
        <end position="63"/>
    </location>
</feature>
<sequence>MSQYFGRVNRQQNGPFGGFLGGWFSPPGPPPTGGGPGSSPQTSPPTASPPGFIPPRPPETQQIGTFAVDPGAIRGCLFRFTYVWLTNQQQFWFYPIFVGRTSVAGFRWTGFSWVYFGIDTGLIDAFQCY</sequence>
<gene>
    <name evidence="2" type="ORF">HNR44_002944</name>
</gene>
<accession>A0A841PT58</accession>
<dbReference type="Proteomes" id="UP000568839">
    <property type="component" value="Unassembled WGS sequence"/>
</dbReference>
<keyword evidence="3" id="KW-1185">Reference proteome</keyword>